<gene>
    <name evidence="3" type="ORF">SAMN04488035_2119</name>
</gene>
<protein>
    <recommendedName>
        <fullName evidence="2">DUF3592 domain-containing protein</fullName>
    </recommendedName>
</protein>
<reference evidence="4" key="1">
    <citation type="submission" date="2016-10" db="EMBL/GenBank/DDBJ databases">
        <authorList>
            <person name="Varghese N."/>
            <person name="Submissions S."/>
        </authorList>
    </citation>
    <scope>NUCLEOTIDE SEQUENCE [LARGE SCALE GENOMIC DNA]</scope>
    <source>
        <strain evidence="4">DSM 19083</strain>
    </source>
</reference>
<dbReference type="Proteomes" id="UP000198520">
    <property type="component" value="Unassembled WGS sequence"/>
</dbReference>
<feature type="transmembrane region" description="Helical" evidence="1">
    <location>
        <begin position="134"/>
        <end position="157"/>
    </location>
</feature>
<evidence type="ECO:0000313" key="4">
    <source>
        <dbReference type="Proteomes" id="UP000198520"/>
    </source>
</evidence>
<proteinExistence type="predicted"/>
<dbReference type="EMBL" id="FONZ01000003">
    <property type="protein sequence ID" value="SFF23284.1"/>
    <property type="molecule type" value="Genomic_DNA"/>
</dbReference>
<dbReference type="InterPro" id="IPR021994">
    <property type="entry name" value="DUF3592"/>
</dbReference>
<name>A0A1I2GZ81_9MICO</name>
<dbReference type="OrthoDB" id="9908529at2"/>
<dbReference type="RefSeq" id="WP_143073182.1">
    <property type="nucleotide sequence ID" value="NZ_FONZ01000003.1"/>
</dbReference>
<keyword evidence="1" id="KW-1133">Transmembrane helix</keyword>
<keyword evidence="1" id="KW-0812">Transmembrane</keyword>
<feature type="domain" description="DUF3592" evidence="2">
    <location>
        <begin position="56"/>
        <end position="124"/>
    </location>
</feature>
<dbReference type="Pfam" id="PF12158">
    <property type="entry name" value="DUF3592"/>
    <property type="match status" value="1"/>
</dbReference>
<evidence type="ECO:0000256" key="1">
    <source>
        <dbReference type="SAM" id="Phobius"/>
    </source>
</evidence>
<evidence type="ECO:0000313" key="3">
    <source>
        <dbReference type="EMBL" id="SFF23284.1"/>
    </source>
</evidence>
<keyword evidence="4" id="KW-1185">Reference proteome</keyword>
<sequence length="167" mass="17538">MVLKSARVRPARGRPRPARIVAFVLALLVYAAALFAAWAMSFAAAMGTLPVYSATTTATVTAMVSEVFPYGDDDYRPCGPRYTFMLDGVAVSASSPNVSERYCSLAVGGPIDITYDPSEPTSSAPSPRYDRSPAWVPTALAVGGHVVLALGIAALVAGRSKVENSPR</sequence>
<keyword evidence="1" id="KW-0472">Membrane</keyword>
<feature type="transmembrane region" description="Helical" evidence="1">
    <location>
        <begin position="20"/>
        <end position="40"/>
    </location>
</feature>
<evidence type="ECO:0000259" key="2">
    <source>
        <dbReference type="Pfam" id="PF12158"/>
    </source>
</evidence>
<organism evidence="3 4">
    <name type="scientific">Flavimobilis marinus</name>
    <dbReference type="NCBI Taxonomy" id="285351"/>
    <lineage>
        <taxon>Bacteria</taxon>
        <taxon>Bacillati</taxon>
        <taxon>Actinomycetota</taxon>
        <taxon>Actinomycetes</taxon>
        <taxon>Micrococcales</taxon>
        <taxon>Jonesiaceae</taxon>
        <taxon>Flavimobilis</taxon>
    </lineage>
</organism>
<accession>A0A1I2GZ81</accession>
<dbReference type="AlphaFoldDB" id="A0A1I2GZ81"/>